<proteinExistence type="predicted"/>
<dbReference type="RefSeq" id="WP_169240420.1">
    <property type="nucleotide sequence ID" value="NZ_JAAIIG010000002.1"/>
</dbReference>
<name>A0A7Y0EW92_9BIFI</name>
<gene>
    <name evidence="2" type="ORF">G1C97_0544</name>
</gene>
<keyword evidence="3" id="KW-1185">Reference proteome</keyword>
<feature type="region of interest" description="Disordered" evidence="1">
    <location>
        <begin position="377"/>
        <end position="410"/>
    </location>
</feature>
<sequence>MAGRSLKKYHVNDDGEVKVCTAKSEGRCRYRVNGPHFYDRVDGNGVFVSGREMCEEYVAGVEAKLHEHEARGGLRKGGSGGAGSVADDWSSPEPGTLLVTATPARTHDSNASFYGKFAGFDEAMRGVGGALPVRNTMGMWDGKLERSRVYAVPDPGPDGMTELRGELDKVRRDYLQDSVMVMRADPDGKSKLLTVDGLTAKQALDATTWMKACYALDIPEPAPGRPVPTVPGIVGILMDPNKRKLVADSSDHALGGTYADGRLMVAVIDKYQGDSPNHDKYYLDLFTRHVLKRRGANNVSETRVTVDMVESDDDYDEYTARQKRGDADNIRLDTQRGLIRGKQSAYPAGRTNRYGDASLYYSPAQSNTINQVKEWMNDGEQWDKDRKGPHGSGEGRLAEVLRRHRRTRDR</sequence>
<accession>A0A7Y0EW92</accession>
<feature type="region of interest" description="Disordered" evidence="1">
    <location>
        <begin position="71"/>
        <end position="94"/>
    </location>
</feature>
<evidence type="ECO:0000313" key="3">
    <source>
        <dbReference type="Proteomes" id="UP000543419"/>
    </source>
</evidence>
<dbReference type="Proteomes" id="UP000543419">
    <property type="component" value="Unassembled WGS sequence"/>
</dbReference>
<dbReference type="EMBL" id="JAAIIG010000002">
    <property type="protein sequence ID" value="NMM97595.1"/>
    <property type="molecule type" value="Genomic_DNA"/>
</dbReference>
<dbReference type="AlphaFoldDB" id="A0A7Y0EW92"/>
<reference evidence="2 3" key="1">
    <citation type="submission" date="2020-02" db="EMBL/GenBank/DDBJ databases">
        <title>Characterization of phylogenetic diversity of novel bifidobacterial species isolated in Czech ZOOs.</title>
        <authorList>
            <person name="Lugli G.A."/>
            <person name="Vera N.B."/>
            <person name="Ventura M."/>
        </authorList>
    </citation>
    <scope>NUCLEOTIDE SEQUENCE [LARGE SCALE GENOMIC DNA]</scope>
    <source>
        <strain evidence="2 3">DSM 109959</strain>
    </source>
</reference>
<evidence type="ECO:0000256" key="1">
    <source>
        <dbReference type="SAM" id="MobiDB-lite"/>
    </source>
</evidence>
<comment type="caution">
    <text evidence="2">The sequence shown here is derived from an EMBL/GenBank/DDBJ whole genome shotgun (WGS) entry which is preliminary data.</text>
</comment>
<organism evidence="2 3">
    <name type="scientific">Bifidobacterium olomucense</name>
    <dbReference type="NCBI Taxonomy" id="2675324"/>
    <lineage>
        <taxon>Bacteria</taxon>
        <taxon>Bacillati</taxon>
        <taxon>Actinomycetota</taxon>
        <taxon>Actinomycetes</taxon>
        <taxon>Bifidobacteriales</taxon>
        <taxon>Bifidobacteriaceae</taxon>
        <taxon>Bifidobacterium</taxon>
    </lineage>
</organism>
<protein>
    <submittedName>
        <fullName evidence="2">Uncharacterized protein</fullName>
    </submittedName>
</protein>
<evidence type="ECO:0000313" key="2">
    <source>
        <dbReference type="EMBL" id="NMM97595.1"/>
    </source>
</evidence>